<dbReference type="PANTHER" id="PTHR36983:SF2">
    <property type="entry name" value="DNAJ HOMOLOG SUBFAMILY C MEMBER 13"/>
    <property type="match status" value="1"/>
</dbReference>
<dbReference type="PANTHER" id="PTHR36983">
    <property type="entry name" value="DNAJ HOMOLOG SUBFAMILY C MEMBER 13"/>
    <property type="match status" value="1"/>
</dbReference>
<proteinExistence type="predicted"/>
<organism evidence="2 3">
    <name type="scientific">Pristionchus fissidentatus</name>
    <dbReference type="NCBI Taxonomy" id="1538716"/>
    <lineage>
        <taxon>Eukaryota</taxon>
        <taxon>Metazoa</taxon>
        <taxon>Ecdysozoa</taxon>
        <taxon>Nematoda</taxon>
        <taxon>Chromadorea</taxon>
        <taxon>Rhabditida</taxon>
        <taxon>Rhabditina</taxon>
        <taxon>Diplogasteromorpha</taxon>
        <taxon>Diplogasteroidea</taxon>
        <taxon>Neodiplogasteridae</taxon>
        <taxon>Pristionchus</taxon>
    </lineage>
</organism>
<feature type="non-terminal residue" evidence="2">
    <location>
        <position position="234"/>
    </location>
</feature>
<comment type="caution">
    <text evidence="2">The sequence shown here is derived from an EMBL/GenBank/DDBJ whole genome shotgun (WGS) entry which is preliminary data.</text>
</comment>
<evidence type="ECO:0000259" key="1">
    <source>
        <dbReference type="Pfam" id="PF19432"/>
    </source>
</evidence>
<evidence type="ECO:0000313" key="3">
    <source>
        <dbReference type="Proteomes" id="UP001432322"/>
    </source>
</evidence>
<accession>A0AAV5WGD4</accession>
<dbReference type="Pfam" id="PF19432">
    <property type="entry name" value="RME-8_N"/>
    <property type="match status" value="1"/>
</dbReference>
<sequence length="234" mass="27166">MALLSPGRDLRVLTNRQMSGHQIGLWIAGNQPATDLLSRSLPRGLLDFLQSTDKVPLNEIDLLVPRNNLQGVTNQELCFFPSRDHFDRAMVTAEAGIQRFVLHWDLKHKLNLTMSTREEVKTNAQPVILRKRLQRIKAAGKWKLFAYQFSRHYSKADLIWNEKTREEFRHLILGDLRILEGKREQAMALVLISWNHTEFQIVYPSLDSEIRIGDYYLRLLLQEGEEEATPIHDA</sequence>
<dbReference type="Proteomes" id="UP001432322">
    <property type="component" value="Unassembled WGS sequence"/>
</dbReference>
<feature type="domain" description="DnaJ homologue subfamily C GRV2/DNAJC13 N-terminal" evidence="1">
    <location>
        <begin position="1"/>
        <end position="223"/>
    </location>
</feature>
<name>A0AAV5WGD4_9BILA</name>
<dbReference type="GO" id="GO:0010008">
    <property type="term" value="C:endosome membrane"/>
    <property type="evidence" value="ECO:0007669"/>
    <property type="project" value="TreeGrafter"/>
</dbReference>
<dbReference type="InterPro" id="IPR044978">
    <property type="entry name" value="GRV2/DNAJC13"/>
</dbReference>
<protein>
    <recommendedName>
        <fullName evidence="1">DnaJ homologue subfamily C GRV2/DNAJC13 N-terminal domain-containing protein</fullName>
    </recommendedName>
</protein>
<dbReference type="GO" id="GO:0007032">
    <property type="term" value="P:endosome organization"/>
    <property type="evidence" value="ECO:0007669"/>
    <property type="project" value="InterPro"/>
</dbReference>
<reference evidence="2" key="1">
    <citation type="submission" date="2023-10" db="EMBL/GenBank/DDBJ databases">
        <title>Genome assembly of Pristionchus species.</title>
        <authorList>
            <person name="Yoshida K."/>
            <person name="Sommer R.J."/>
        </authorList>
    </citation>
    <scope>NUCLEOTIDE SEQUENCE</scope>
    <source>
        <strain evidence="2">RS5133</strain>
    </source>
</reference>
<dbReference type="EMBL" id="BTSY01000005">
    <property type="protein sequence ID" value="GMT29413.1"/>
    <property type="molecule type" value="Genomic_DNA"/>
</dbReference>
<evidence type="ECO:0000313" key="2">
    <source>
        <dbReference type="EMBL" id="GMT29413.1"/>
    </source>
</evidence>
<dbReference type="AlphaFoldDB" id="A0AAV5WGD4"/>
<dbReference type="InterPro" id="IPR045802">
    <property type="entry name" value="GRV2/DNAJC13_N"/>
</dbReference>
<keyword evidence="3" id="KW-1185">Reference proteome</keyword>
<dbReference type="GO" id="GO:0006898">
    <property type="term" value="P:receptor-mediated endocytosis"/>
    <property type="evidence" value="ECO:0007669"/>
    <property type="project" value="TreeGrafter"/>
</dbReference>
<gene>
    <name evidence="2" type="ORF">PFISCL1PPCAC_20710</name>
</gene>
<dbReference type="GO" id="GO:2000641">
    <property type="term" value="P:regulation of early endosome to late endosome transport"/>
    <property type="evidence" value="ECO:0007669"/>
    <property type="project" value="InterPro"/>
</dbReference>